<name>A0A166ACK7_9AGAM</name>
<reference evidence="1 2" key="1">
    <citation type="journal article" date="2016" name="Mol. Biol. Evol.">
        <title>Comparative Genomics of Early-Diverging Mushroom-Forming Fungi Provides Insights into the Origins of Lignocellulose Decay Capabilities.</title>
        <authorList>
            <person name="Nagy L.G."/>
            <person name="Riley R."/>
            <person name="Tritt A."/>
            <person name="Adam C."/>
            <person name="Daum C."/>
            <person name="Floudas D."/>
            <person name="Sun H."/>
            <person name="Yadav J.S."/>
            <person name="Pangilinan J."/>
            <person name="Larsson K.H."/>
            <person name="Matsuura K."/>
            <person name="Barry K."/>
            <person name="Labutti K."/>
            <person name="Kuo R."/>
            <person name="Ohm R.A."/>
            <person name="Bhattacharya S.S."/>
            <person name="Shirouzu T."/>
            <person name="Yoshinaga Y."/>
            <person name="Martin F.M."/>
            <person name="Grigoriev I.V."/>
            <person name="Hibbett D.S."/>
        </authorList>
    </citation>
    <scope>NUCLEOTIDE SEQUENCE [LARGE SCALE GENOMIC DNA]</scope>
    <source>
        <strain evidence="1 2">CBS 109695</strain>
    </source>
</reference>
<feature type="non-terminal residue" evidence="1">
    <location>
        <position position="1"/>
    </location>
</feature>
<organism evidence="1 2">
    <name type="scientific">Athelia psychrophila</name>
    <dbReference type="NCBI Taxonomy" id="1759441"/>
    <lineage>
        <taxon>Eukaryota</taxon>
        <taxon>Fungi</taxon>
        <taxon>Dikarya</taxon>
        <taxon>Basidiomycota</taxon>
        <taxon>Agaricomycotina</taxon>
        <taxon>Agaricomycetes</taxon>
        <taxon>Agaricomycetidae</taxon>
        <taxon>Atheliales</taxon>
        <taxon>Atheliaceae</taxon>
        <taxon>Athelia</taxon>
    </lineage>
</organism>
<proteinExistence type="predicted"/>
<accession>A0A166ACK7</accession>
<dbReference type="OrthoDB" id="6613063at2759"/>
<protein>
    <submittedName>
        <fullName evidence="1">Uncharacterized protein</fullName>
    </submittedName>
</protein>
<dbReference type="AlphaFoldDB" id="A0A166ACK7"/>
<keyword evidence="2" id="KW-1185">Reference proteome</keyword>
<gene>
    <name evidence="1" type="ORF">FIBSPDRAFT_756619</name>
</gene>
<dbReference type="Proteomes" id="UP000076532">
    <property type="component" value="Unassembled WGS sequence"/>
</dbReference>
<dbReference type="STRING" id="436010.A0A166ACK7"/>
<dbReference type="EMBL" id="KV417662">
    <property type="protein sequence ID" value="KZP11470.1"/>
    <property type="molecule type" value="Genomic_DNA"/>
</dbReference>
<evidence type="ECO:0000313" key="1">
    <source>
        <dbReference type="EMBL" id="KZP11470.1"/>
    </source>
</evidence>
<evidence type="ECO:0000313" key="2">
    <source>
        <dbReference type="Proteomes" id="UP000076532"/>
    </source>
</evidence>
<sequence length="87" mass="9496">IPATQDLDLSRPEILILAGIRSCVLESINRLNMPRYSKLGAYEVVDMSCVQCLVACIPCLSEQGRPKAWSIADRTGAAQSSIYVPDN</sequence>